<dbReference type="InterPro" id="IPR001623">
    <property type="entry name" value="DnaJ_domain"/>
</dbReference>
<reference evidence="10" key="1">
    <citation type="submission" date="2016-05" db="EMBL/GenBank/DDBJ databases">
        <title>Comparative genomics of biotechnologically important yeasts.</title>
        <authorList>
            <consortium name="DOE Joint Genome Institute"/>
            <person name="Riley R."/>
            <person name="Haridas S."/>
            <person name="Wolfe K.H."/>
            <person name="Lopes M.R."/>
            <person name="Hittinger C.T."/>
            <person name="Goker M."/>
            <person name="Salamov A."/>
            <person name="Wisecaver J."/>
            <person name="Long T.M."/>
            <person name="Aerts A.L."/>
            <person name="Barry K."/>
            <person name="Choi C."/>
            <person name="Clum A."/>
            <person name="Coughlan A.Y."/>
            <person name="Deshpande S."/>
            <person name="Douglass A.P."/>
            <person name="Hanson S.J."/>
            <person name="Klenk H.-P."/>
            <person name="Labutti K."/>
            <person name="Lapidus A."/>
            <person name="Lindquist E."/>
            <person name="Lipzen A."/>
            <person name="Meier-Kolthoff J.P."/>
            <person name="Ohm R.A."/>
            <person name="Otillar R.P."/>
            <person name="Pangilinan J."/>
            <person name="Peng Y."/>
            <person name="Rokas A."/>
            <person name="Rosa C.A."/>
            <person name="Scheuner C."/>
            <person name="Sibirny A.A."/>
            <person name="Slot J.C."/>
            <person name="Stielow J.B."/>
            <person name="Sun H."/>
            <person name="Kurtzman C.P."/>
            <person name="Blackwell M."/>
            <person name="Grigoriev I.V."/>
            <person name="Jeffries T.W."/>
        </authorList>
    </citation>
    <scope>NUCLEOTIDE SEQUENCE [LARGE SCALE GENOMIC DNA]</scope>
    <source>
        <strain evidence="10">DSM 1968</strain>
    </source>
</reference>
<dbReference type="FunFam" id="2.10.230.10:FF:000001">
    <property type="entry name" value="DnaJ subfamily A member 2"/>
    <property type="match status" value="1"/>
</dbReference>
<dbReference type="Gene3D" id="1.10.287.110">
    <property type="entry name" value="DnaJ domain"/>
    <property type="match status" value="1"/>
</dbReference>
<dbReference type="PROSITE" id="PS51188">
    <property type="entry name" value="ZF_CR"/>
    <property type="match status" value="1"/>
</dbReference>
<dbReference type="GO" id="GO:0072655">
    <property type="term" value="P:establishment of protein localization to mitochondrion"/>
    <property type="evidence" value="ECO:0007669"/>
    <property type="project" value="UniProtKB-ARBA"/>
</dbReference>
<dbReference type="GO" id="GO:0030544">
    <property type="term" value="F:Hsp70 protein binding"/>
    <property type="evidence" value="ECO:0007669"/>
    <property type="project" value="InterPro"/>
</dbReference>
<organism evidence="9 10">
    <name type="scientific">Ascoidea rubescens DSM 1968</name>
    <dbReference type="NCBI Taxonomy" id="1344418"/>
    <lineage>
        <taxon>Eukaryota</taxon>
        <taxon>Fungi</taxon>
        <taxon>Dikarya</taxon>
        <taxon>Ascomycota</taxon>
        <taxon>Saccharomycotina</taxon>
        <taxon>Saccharomycetes</taxon>
        <taxon>Ascoideaceae</taxon>
        <taxon>Ascoidea</taxon>
    </lineage>
</organism>
<dbReference type="GO" id="GO:0006457">
    <property type="term" value="P:protein folding"/>
    <property type="evidence" value="ECO:0007669"/>
    <property type="project" value="InterPro"/>
</dbReference>
<accession>A0A1D2VQS1</accession>
<dbReference type="InterPro" id="IPR001305">
    <property type="entry name" value="HSP_DnaJ_Cys-rich_dom"/>
</dbReference>
<dbReference type="PANTHER" id="PTHR43888">
    <property type="entry name" value="DNAJ-LIKE-2, ISOFORM A-RELATED"/>
    <property type="match status" value="1"/>
</dbReference>
<dbReference type="GO" id="GO:0051082">
    <property type="term" value="F:unfolded protein binding"/>
    <property type="evidence" value="ECO:0007669"/>
    <property type="project" value="InterPro"/>
</dbReference>
<evidence type="ECO:0000256" key="5">
    <source>
        <dbReference type="ARBA" id="ARBA00023186"/>
    </source>
</evidence>
<dbReference type="GO" id="GO:0008270">
    <property type="term" value="F:zinc ion binding"/>
    <property type="evidence" value="ECO:0007669"/>
    <property type="project" value="UniProtKB-KW"/>
</dbReference>
<evidence type="ECO:0000259" key="8">
    <source>
        <dbReference type="PROSITE" id="PS51188"/>
    </source>
</evidence>
<dbReference type="AlphaFoldDB" id="A0A1D2VQS1"/>
<dbReference type="PROSITE" id="PS50076">
    <property type="entry name" value="DNAJ_2"/>
    <property type="match status" value="1"/>
</dbReference>
<proteinExistence type="predicted"/>
<dbReference type="Pfam" id="PF01556">
    <property type="entry name" value="DnaJ_C"/>
    <property type="match status" value="1"/>
</dbReference>
<dbReference type="InterPro" id="IPR008971">
    <property type="entry name" value="HSP40/DnaJ_pept-bd"/>
</dbReference>
<dbReference type="InterPro" id="IPR044713">
    <property type="entry name" value="DNJA1/2-like"/>
</dbReference>
<keyword evidence="5" id="KW-0143">Chaperone</keyword>
<dbReference type="Gene3D" id="2.60.260.20">
    <property type="entry name" value="Urease metallochaperone UreE, N-terminal domain"/>
    <property type="match status" value="2"/>
</dbReference>
<evidence type="ECO:0008006" key="11">
    <source>
        <dbReference type="Google" id="ProtNLM"/>
    </source>
</evidence>
<dbReference type="InterPro" id="IPR018253">
    <property type="entry name" value="DnaJ_domain_CS"/>
</dbReference>
<dbReference type="Proteomes" id="UP000095038">
    <property type="component" value="Unassembled WGS sequence"/>
</dbReference>
<dbReference type="CDD" id="cd10747">
    <property type="entry name" value="DnaJ_C"/>
    <property type="match status" value="1"/>
</dbReference>
<keyword evidence="10" id="KW-1185">Reference proteome</keyword>
<dbReference type="SUPFAM" id="SSF49493">
    <property type="entry name" value="HSP40/DnaJ peptide-binding domain"/>
    <property type="match status" value="2"/>
</dbReference>
<evidence type="ECO:0000256" key="6">
    <source>
        <dbReference type="PROSITE-ProRule" id="PRU00546"/>
    </source>
</evidence>
<evidence type="ECO:0000256" key="4">
    <source>
        <dbReference type="ARBA" id="ARBA00022833"/>
    </source>
</evidence>
<dbReference type="FunFam" id="2.60.260.20:FF:000003">
    <property type="entry name" value="DnaJ subfamily A member 2"/>
    <property type="match status" value="1"/>
</dbReference>
<evidence type="ECO:0000313" key="10">
    <source>
        <dbReference type="Proteomes" id="UP000095038"/>
    </source>
</evidence>
<dbReference type="InterPro" id="IPR036410">
    <property type="entry name" value="HSP_DnaJ_Cys-rich_dom_sf"/>
</dbReference>
<dbReference type="RefSeq" id="XP_020050273.1">
    <property type="nucleotide sequence ID" value="XM_020194313.1"/>
</dbReference>
<dbReference type="OrthoDB" id="550424at2759"/>
<evidence type="ECO:0000256" key="1">
    <source>
        <dbReference type="ARBA" id="ARBA00022723"/>
    </source>
</evidence>
<evidence type="ECO:0000256" key="3">
    <source>
        <dbReference type="ARBA" id="ARBA00022771"/>
    </source>
</evidence>
<evidence type="ECO:0000259" key="7">
    <source>
        <dbReference type="PROSITE" id="PS50076"/>
    </source>
</evidence>
<dbReference type="GeneID" id="30967949"/>
<dbReference type="SUPFAM" id="SSF46565">
    <property type="entry name" value="Chaperone J-domain"/>
    <property type="match status" value="1"/>
</dbReference>
<dbReference type="InterPro" id="IPR036869">
    <property type="entry name" value="J_dom_sf"/>
</dbReference>
<dbReference type="SUPFAM" id="SSF57938">
    <property type="entry name" value="DnaJ/Hsp40 cysteine-rich domain"/>
    <property type="match status" value="1"/>
</dbReference>
<gene>
    <name evidence="9" type="ORF">ASCRUDRAFT_78929</name>
</gene>
<dbReference type="GO" id="GO:0001671">
    <property type="term" value="F:ATPase activator activity"/>
    <property type="evidence" value="ECO:0007669"/>
    <property type="project" value="UniProtKB-ARBA"/>
</dbReference>
<dbReference type="Pfam" id="PF00226">
    <property type="entry name" value="DnaJ"/>
    <property type="match status" value="1"/>
</dbReference>
<dbReference type="STRING" id="1344418.A0A1D2VQS1"/>
<dbReference type="PROSITE" id="PS00636">
    <property type="entry name" value="DNAJ_1"/>
    <property type="match status" value="1"/>
</dbReference>
<dbReference type="CDD" id="cd10719">
    <property type="entry name" value="DnaJ_zf"/>
    <property type="match status" value="1"/>
</dbReference>
<evidence type="ECO:0000256" key="2">
    <source>
        <dbReference type="ARBA" id="ARBA00022737"/>
    </source>
</evidence>
<feature type="domain" description="J" evidence="7">
    <location>
        <begin position="1"/>
        <end position="52"/>
    </location>
</feature>
<protein>
    <recommendedName>
        <fullName evidence="11">DnaJ-domain-containing protein</fullName>
    </recommendedName>
</protein>
<dbReference type="InterPro" id="IPR002939">
    <property type="entry name" value="DnaJ_C"/>
</dbReference>
<evidence type="ECO:0000313" key="9">
    <source>
        <dbReference type="EMBL" id="ODV63966.1"/>
    </source>
</evidence>
<dbReference type="CDD" id="cd06257">
    <property type="entry name" value="DnaJ"/>
    <property type="match status" value="1"/>
</dbReference>
<dbReference type="Gene3D" id="2.10.230.10">
    <property type="entry name" value="Heat shock protein DnaJ, cysteine-rich domain"/>
    <property type="match status" value="1"/>
</dbReference>
<feature type="domain" description="CR-type" evidence="8">
    <location>
        <begin position="120"/>
        <end position="205"/>
    </location>
</feature>
<keyword evidence="2" id="KW-0677">Repeat</keyword>
<name>A0A1D2VQS1_9ASCO</name>
<keyword evidence="1 6" id="KW-0479">Metal-binding</keyword>
<dbReference type="EMBL" id="KV454475">
    <property type="protein sequence ID" value="ODV63966.1"/>
    <property type="molecule type" value="Genomic_DNA"/>
</dbReference>
<dbReference type="PRINTS" id="PR00625">
    <property type="entry name" value="JDOMAIN"/>
</dbReference>
<keyword evidence="4 6" id="KW-0862">Zinc</keyword>
<dbReference type="Pfam" id="PF00684">
    <property type="entry name" value="DnaJ_CXXCXGXG"/>
    <property type="match status" value="1"/>
</dbReference>
<keyword evidence="3 6" id="KW-0863">Zinc-finger</keyword>
<dbReference type="FunCoup" id="A0A1D2VQS1">
    <property type="interactions" value="115"/>
</dbReference>
<sequence length="388" mass="43237">MFFQLSKAALKFHPDKVSEEFRTEAEIKFKELSEAYEVLSDENKRNAYDTYGSADGPNGFHDFYDEQDGGTGFTPEDFFNFFDGVNGGVPPGFQKQYQPPTKTDDAELNVKVTLEDLYRGKVIKFTITRDLLCHSCKGTGAKLKATPKTCSTCRGEGFVNKIRRIGPGLVTQDYVACSTCNGKGKIYKQKDKCRKCEGSGVKEETRILEFYIQKGSSSGESIILKGESDQALNKESGDVILTFDAKPHPVFTRKGDDLYADLHVTLQEALCGFSRIVVKHLDGRGLNLAIPKGTVLRPNEYVKVKNEGMPLKNSKNDSKGDLYLKIFVEFPPDGWCIDSSDIDRVKSILPSSKSSFIETINVSENDINDNFLEELGWIEVDGGVSKRD</sequence>
<feature type="zinc finger region" description="CR-type" evidence="6">
    <location>
        <begin position="120"/>
        <end position="205"/>
    </location>
</feature>
<dbReference type="InParanoid" id="A0A1D2VQS1"/>